<name>A0A2P6PRW8_ROSCH</name>
<comment type="caution">
    <text evidence="2">The sequence shown here is derived from an EMBL/GenBank/DDBJ whole genome shotgun (WGS) entry which is preliminary data.</text>
</comment>
<keyword evidence="1" id="KW-0812">Transmembrane</keyword>
<dbReference type="AlphaFoldDB" id="A0A2P6PRW8"/>
<organism evidence="2 3">
    <name type="scientific">Rosa chinensis</name>
    <name type="common">China rose</name>
    <dbReference type="NCBI Taxonomy" id="74649"/>
    <lineage>
        <taxon>Eukaryota</taxon>
        <taxon>Viridiplantae</taxon>
        <taxon>Streptophyta</taxon>
        <taxon>Embryophyta</taxon>
        <taxon>Tracheophyta</taxon>
        <taxon>Spermatophyta</taxon>
        <taxon>Magnoliopsida</taxon>
        <taxon>eudicotyledons</taxon>
        <taxon>Gunneridae</taxon>
        <taxon>Pentapetalae</taxon>
        <taxon>rosids</taxon>
        <taxon>fabids</taxon>
        <taxon>Rosales</taxon>
        <taxon>Rosaceae</taxon>
        <taxon>Rosoideae</taxon>
        <taxon>Rosoideae incertae sedis</taxon>
        <taxon>Rosa</taxon>
    </lineage>
</organism>
<dbReference type="EMBL" id="PDCK01000044">
    <property type="protein sequence ID" value="PRQ24654.1"/>
    <property type="molecule type" value="Genomic_DNA"/>
</dbReference>
<reference evidence="2 3" key="1">
    <citation type="journal article" date="2018" name="Nat. Genet.">
        <title>The Rosa genome provides new insights in the design of modern roses.</title>
        <authorList>
            <person name="Bendahmane M."/>
        </authorList>
    </citation>
    <scope>NUCLEOTIDE SEQUENCE [LARGE SCALE GENOMIC DNA]</scope>
    <source>
        <strain evidence="3">cv. Old Blush</strain>
    </source>
</reference>
<evidence type="ECO:0000313" key="3">
    <source>
        <dbReference type="Proteomes" id="UP000238479"/>
    </source>
</evidence>
<keyword evidence="1" id="KW-0472">Membrane</keyword>
<protein>
    <submittedName>
        <fullName evidence="2">Uncharacterized protein</fullName>
    </submittedName>
</protein>
<gene>
    <name evidence="2" type="ORF">RchiOBHm_Chr6g0274801</name>
</gene>
<evidence type="ECO:0000313" key="2">
    <source>
        <dbReference type="EMBL" id="PRQ24654.1"/>
    </source>
</evidence>
<dbReference type="Proteomes" id="UP000238479">
    <property type="component" value="Chromosome 6"/>
</dbReference>
<keyword evidence="3" id="KW-1185">Reference proteome</keyword>
<keyword evidence="1" id="KW-1133">Transmembrane helix</keyword>
<evidence type="ECO:0000256" key="1">
    <source>
        <dbReference type="SAM" id="Phobius"/>
    </source>
</evidence>
<sequence>MCHVLCTCAVGYINQNSVLLSLSINISEFSFCIFFCISFLRWGRTLTTGIRALIMGPRSAETPPPYSSAPLRPPELDEVRRKRIQIAREQAAEQAAAWRREFEKTIASFRSELLNELRQFRSELTAQVMEPSRPTSAGPVRYLPVTQPVSSELHFGTIDSYKPTPPPATAGLYLQQPPPPPPRPSVTVHALAESPSPAHMRYTNRSVSIGDFNHNMNQQHFSLNDDYGALSLVSVAKVTDIDEKLDMGEGENSDKMVKVNSGVGRDFNEFKSGSAKQDEGGSIEDKEQLSNGMLECHALQLFDKMPKSEGWCNAGRTIIAPMSIRDKGGGLTSHREVVDASDEMTICSVSATQDAGGFIEDKGQVDFTTPLISKSLNTENDEIVNAKVEVVETLCEHSDEKLDIGEKESFDKRTESSKGNLDLDGLWDDSGGLSTMKTKFKSFCKPALVLGDFKLIHVEDHMLGDHEQSAVVTHYSQLCQKAGVKYKSCDGDLVGVVEDSQFYYCKKDKRSFAKGLYDDDDGRLRNYGLVDAVVDFLKSNSKLYFLSAIQDQLPHLFGGSSPCSYRGLREMVAVYMCHVPEFSTSRHKGYFEYDLHITNLIGIMRINAQNLLVHMHEKQIEAKSSALHCSGFINSIINVGIQTIVPSFSHAWDFQIHQLGPPLPTSGHFEVINFAEGLLAFLIYFSISTIGSKMTIIAAIGEICNQLLQPQICNSIFTADSTKLSPFVLVILDIELHNQESLSRPLFGANLLLSSSLGSDDFLSAMFNFFHHWLCLVLVQTFAKLEGLLNHVLEAPGLHEWLVRTIEIGNPYALLLAQKMGEEVDVLFFLVPRLPAAYIPICLSCKVVQCITAVIAVPVILVCAVFLTAVYVRYKLRDCRCTEIDDYFHKIGHPGMVVELINESKQEVPNWLINHAQQSLYYGGGQSQGYICLLNHRMELLCMPHSEIAIFWIWLPTPPLRLKVWVLNRHGLIVIKAQMLIGDAFLKIELMFDNESHIIPTGAIAIRLVCHFGADLQVTNSYSHMDHSEMCWLHTWLICCLLFCDCRKKALPLAGKGKLKEMAALFNWFLCASSEFGTLATLNAWLNGNFLFLRLENKLQKMKLVLADKLKKLDTIVKMMFVDNWESWKYLIIAADVKAIAARVSYGGLSELVASEYFSCLVGPIIAGEMGVYGYKPSVLMDMLAGWLHVALRDKELIKANSTYESVTAARVHFDQFKAFIRGVHILLRI</sequence>
<accession>A0A2P6PRW8</accession>
<dbReference type="STRING" id="74649.A0A2P6PRW8"/>
<dbReference type="Gramene" id="PRQ24654">
    <property type="protein sequence ID" value="PRQ24654"/>
    <property type="gene ID" value="RchiOBHm_Chr6g0274801"/>
</dbReference>
<proteinExistence type="predicted"/>
<feature type="transmembrane region" description="Helical" evidence="1">
    <location>
        <begin position="851"/>
        <end position="872"/>
    </location>
</feature>